<evidence type="ECO:0000256" key="1">
    <source>
        <dbReference type="ARBA" id="ARBA00034221"/>
    </source>
</evidence>
<dbReference type="EMBL" id="RHHQ01000025">
    <property type="protein sequence ID" value="RNB80214.1"/>
    <property type="molecule type" value="Genomic_DNA"/>
</dbReference>
<evidence type="ECO:0000256" key="2">
    <source>
        <dbReference type="ARBA" id="ARBA00034301"/>
    </source>
</evidence>
<comment type="catalytic activity">
    <reaction evidence="3">
        <text>3',5'-cyclic UMP + H2O = UMP + H(+)</text>
        <dbReference type="Rhea" id="RHEA:70575"/>
        <dbReference type="ChEBI" id="CHEBI:15377"/>
        <dbReference type="ChEBI" id="CHEBI:15378"/>
        <dbReference type="ChEBI" id="CHEBI:57865"/>
        <dbReference type="ChEBI" id="CHEBI:184387"/>
    </reaction>
    <physiologicalReaction direction="left-to-right" evidence="3">
        <dbReference type="Rhea" id="RHEA:70576"/>
    </physiologicalReaction>
</comment>
<dbReference type="PANTHER" id="PTHR42951:SF22">
    <property type="entry name" value="METALLO BETA-LACTAMASE SUPERFAMILY LIPOPROTEIN"/>
    <property type="match status" value="1"/>
</dbReference>
<gene>
    <name evidence="5" type="ORF">EDM56_27815</name>
</gene>
<evidence type="ECO:0000313" key="5">
    <source>
        <dbReference type="EMBL" id="RNB80214.1"/>
    </source>
</evidence>
<protein>
    <submittedName>
        <fullName evidence="5">MBL fold metallo-hydrolase</fullName>
    </submittedName>
</protein>
<dbReference type="OrthoDB" id="9802248at2"/>
<feature type="domain" description="Metallo-beta-lactamase" evidence="4">
    <location>
        <begin position="58"/>
        <end position="254"/>
    </location>
</feature>
<dbReference type="InterPro" id="IPR050855">
    <property type="entry name" value="NDM-1-like"/>
</dbReference>
<comment type="catalytic activity">
    <reaction evidence="1">
        <text>3',5'-cyclic CMP + H2O = CMP + H(+)</text>
        <dbReference type="Rhea" id="RHEA:72675"/>
        <dbReference type="ChEBI" id="CHEBI:15377"/>
        <dbReference type="ChEBI" id="CHEBI:15378"/>
        <dbReference type="ChEBI" id="CHEBI:58003"/>
        <dbReference type="ChEBI" id="CHEBI:60377"/>
    </reaction>
    <physiologicalReaction direction="left-to-right" evidence="1">
        <dbReference type="Rhea" id="RHEA:72676"/>
    </physiologicalReaction>
</comment>
<dbReference type="SMART" id="SM00849">
    <property type="entry name" value="Lactamase_B"/>
    <property type="match status" value="1"/>
</dbReference>
<comment type="caution">
    <text evidence="5">The sequence shown here is derived from an EMBL/GenBank/DDBJ whole genome shotgun (WGS) entry which is preliminary data.</text>
</comment>
<keyword evidence="5" id="KW-0378">Hydrolase</keyword>
<evidence type="ECO:0000256" key="3">
    <source>
        <dbReference type="ARBA" id="ARBA00048505"/>
    </source>
</evidence>
<dbReference type="PANTHER" id="PTHR42951">
    <property type="entry name" value="METALLO-BETA-LACTAMASE DOMAIN-CONTAINING"/>
    <property type="match status" value="1"/>
</dbReference>
<dbReference type="InterPro" id="IPR001279">
    <property type="entry name" value="Metallo-B-lactamas"/>
</dbReference>
<sequence>MSSMDKMKDAVVGSNWASALPRKSYEKLERIETTNEWFEVYQLPKDVYAIYEPGHFQEVISYLIIGEKKAILLDTGMGIGNIYELVHSLTDKEIEVVNSHSHFDHIGENYKFSKISIFEDSNAINTLTKGYTVEELKEHATNLMFAKVPPKDFLAETYMMPPCEFDLLHDGDIVDLGNRKLKVIHTPGHSSDSIMLHDEENRILFTGDTFYPGALYAHFDEPFYGKSNLEIYLNSLRNIANDVVPHIDYLYCSHNEPVNEPRLVEEAMKALQAILDQKASYQVDESGLRRYDFDGFAVITKD</sequence>
<evidence type="ECO:0000259" key="4">
    <source>
        <dbReference type="SMART" id="SM00849"/>
    </source>
</evidence>
<dbReference type="Gene3D" id="3.60.15.10">
    <property type="entry name" value="Ribonuclease Z/Hydroxyacylglutathione hydrolase-like"/>
    <property type="match status" value="1"/>
</dbReference>
<dbReference type="SUPFAM" id="SSF56281">
    <property type="entry name" value="Metallo-hydrolase/oxidoreductase"/>
    <property type="match status" value="1"/>
</dbReference>
<dbReference type="GO" id="GO:0016787">
    <property type="term" value="F:hydrolase activity"/>
    <property type="evidence" value="ECO:0007669"/>
    <property type="project" value="UniProtKB-KW"/>
</dbReference>
<proteinExistence type="predicted"/>
<organism evidence="5 6">
    <name type="scientific">Brevibacillus fluminis</name>
    <dbReference type="NCBI Taxonomy" id="511487"/>
    <lineage>
        <taxon>Bacteria</taxon>
        <taxon>Bacillati</taxon>
        <taxon>Bacillota</taxon>
        <taxon>Bacilli</taxon>
        <taxon>Bacillales</taxon>
        <taxon>Paenibacillaceae</taxon>
        <taxon>Brevibacillus</taxon>
    </lineage>
</organism>
<dbReference type="InterPro" id="IPR036866">
    <property type="entry name" value="RibonucZ/Hydroxyglut_hydro"/>
</dbReference>
<dbReference type="AlphaFoldDB" id="A0A3M8CWT8"/>
<accession>A0A3M8CWT8</accession>
<evidence type="ECO:0000313" key="6">
    <source>
        <dbReference type="Proteomes" id="UP000271031"/>
    </source>
</evidence>
<keyword evidence="6" id="KW-1185">Reference proteome</keyword>
<dbReference type="Pfam" id="PF00753">
    <property type="entry name" value="Lactamase_B"/>
    <property type="match status" value="1"/>
</dbReference>
<dbReference type="Proteomes" id="UP000271031">
    <property type="component" value="Unassembled WGS sequence"/>
</dbReference>
<reference evidence="5 6" key="1">
    <citation type="submission" date="2018-10" db="EMBL/GenBank/DDBJ databases">
        <title>Phylogenomics of Brevibacillus.</title>
        <authorList>
            <person name="Dunlap C."/>
        </authorList>
    </citation>
    <scope>NUCLEOTIDE SEQUENCE [LARGE SCALE GENOMIC DNA]</scope>
    <source>
        <strain evidence="5 6">JCM 15716</strain>
    </source>
</reference>
<comment type="function">
    <text evidence="2">Counteracts the endogenous Pycsar antiviral defense system. Phosphodiesterase that enables metal-dependent hydrolysis of host cyclic nucleotide Pycsar defense signals such as cCMP and cUMP.</text>
</comment>
<name>A0A3M8CWT8_9BACL</name>